<comment type="similarity">
    <text evidence="2 14">Belongs to the UppP family.</text>
</comment>
<reference evidence="16" key="1">
    <citation type="submission" date="2017-04" db="EMBL/GenBank/DDBJ databases">
        <authorList>
            <person name="Varghese N."/>
            <person name="Submissions S."/>
        </authorList>
    </citation>
    <scope>NUCLEOTIDE SEQUENCE [LARGE SCALE GENOMIC DNA]</scope>
    <source>
        <strain evidence="16">DSM 4125</strain>
    </source>
</reference>
<evidence type="ECO:0000256" key="2">
    <source>
        <dbReference type="ARBA" id="ARBA00010621"/>
    </source>
</evidence>
<sequence length="265" mass="28449">MGLLEAIILGIIQGLSEFLPVSSSGHLEIGAVLLNAHTSESLLFSVLVHAATALSTIIVFRKDIGNILKGIFTFKWNESYDFALKIIISMIPIAIIGVFFEEQVESFFTGNLLLVGSMLLVTAVLLAFTQTVKNKEGGTVQYWQAIIIGIAQSIAILPGISRSGATIATALLIGVNKEKAARFSFLMVLIPILGASLLKVIEYIDQPAVTQQTGGFVLFMGFLMAFLAGLFACKAMIKIVKEGKLIYFAVYCAIVGSIAVISQLI</sequence>
<feature type="transmembrane region" description="Helical" evidence="14">
    <location>
        <begin position="106"/>
        <end position="128"/>
    </location>
</feature>
<proteinExistence type="inferred from homology"/>
<accession>A0A1X7IR15</accession>
<keyword evidence="16" id="KW-1185">Reference proteome</keyword>
<dbReference type="OrthoDB" id="9808289at2"/>
<evidence type="ECO:0000256" key="11">
    <source>
        <dbReference type="ARBA" id="ARBA00032707"/>
    </source>
</evidence>
<evidence type="ECO:0000256" key="1">
    <source>
        <dbReference type="ARBA" id="ARBA00004651"/>
    </source>
</evidence>
<evidence type="ECO:0000256" key="9">
    <source>
        <dbReference type="ARBA" id="ARBA00023136"/>
    </source>
</evidence>
<dbReference type="GO" id="GO:0071555">
    <property type="term" value="P:cell wall organization"/>
    <property type="evidence" value="ECO:0007669"/>
    <property type="project" value="UniProtKB-KW"/>
</dbReference>
<feature type="transmembrane region" description="Helical" evidence="14">
    <location>
        <begin position="42"/>
        <end position="61"/>
    </location>
</feature>
<feature type="transmembrane region" description="Helical" evidence="14">
    <location>
        <begin position="82"/>
        <end position="100"/>
    </location>
</feature>
<evidence type="ECO:0000256" key="14">
    <source>
        <dbReference type="HAMAP-Rule" id="MF_01006"/>
    </source>
</evidence>
<dbReference type="PANTHER" id="PTHR30622:SF2">
    <property type="entry name" value="UNDECAPRENYL-DIPHOSPHATASE"/>
    <property type="match status" value="1"/>
</dbReference>
<gene>
    <name evidence="14" type="primary">uppP</name>
    <name evidence="15" type="ORF">SAMN05661096_00938</name>
</gene>
<feature type="transmembrane region" description="Helical" evidence="14">
    <location>
        <begin position="245"/>
        <end position="264"/>
    </location>
</feature>
<keyword evidence="7 14" id="KW-0378">Hydrolase</keyword>
<keyword evidence="14" id="KW-0573">Peptidoglycan synthesis</keyword>
<evidence type="ECO:0000256" key="7">
    <source>
        <dbReference type="ARBA" id="ARBA00022801"/>
    </source>
</evidence>
<evidence type="ECO:0000256" key="12">
    <source>
        <dbReference type="ARBA" id="ARBA00032932"/>
    </source>
</evidence>
<evidence type="ECO:0000256" key="8">
    <source>
        <dbReference type="ARBA" id="ARBA00022989"/>
    </source>
</evidence>
<keyword evidence="6 14" id="KW-0812">Transmembrane</keyword>
<dbReference type="STRING" id="1028.SAMN05661096_00938"/>
<comment type="subcellular location">
    <subcellularLocation>
        <location evidence="1 14">Cell membrane</location>
        <topology evidence="1 14">Multi-pass membrane protein</topology>
    </subcellularLocation>
</comment>
<keyword evidence="14" id="KW-0961">Cell wall biogenesis/degradation</keyword>
<keyword evidence="10 14" id="KW-0046">Antibiotic resistance</keyword>
<feature type="transmembrane region" description="Helical" evidence="14">
    <location>
        <begin position="183"/>
        <end position="201"/>
    </location>
</feature>
<evidence type="ECO:0000256" key="6">
    <source>
        <dbReference type="ARBA" id="ARBA00022692"/>
    </source>
</evidence>
<dbReference type="Pfam" id="PF02673">
    <property type="entry name" value="BacA"/>
    <property type="match status" value="1"/>
</dbReference>
<dbReference type="GO" id="GO:0008360">
    <property type="term" value="P:regulation of cell shape"/>
    <property type="evidence" value="ECO:0007669"/>
    <property type="project" value="UniProtKB-KW"/>
</dbReference>
<comment type="catalytic activity">
    <reaction evidence="13 14">
        <text>di-trans,octa-cis-undecaprenyl diphosphate + H2O = di-trans,octa-cis-undecaprenyl phosphate + phosphate + H(+)</text>
        <dbReference type="Rhea" id="RHEA:28094"/>
        <dbReference type="ChEBI" id="CHEBI:15377"/>
        <dbReference type="ChEBI" id="CHEBI:15378"/>
        <dbReference type="ChEBI" id="CHEBI:43474"/>
        <dbReference type="ChEBI" id="CHEBI:58405"/>
        <dbReference type="ChEBI" id="CHEBI:60392"/>
        <dbReference type="EC" id="3.6.1.27"/>
    </reaction>
</comment>
<name>A0A1X7IR15_9BACT</name>
<comment type="function">
    <text evidence="14">Catalyzes the dephosphorylation of undecaprenyl diphosphate (UPP). Confers resistance to bacitracin.</text>
</comment>
<evidence type="ECO:0000256" key="13">
    <source>
        <dbReference type="ARBA" id="ARBA00047594"/>
    </source>
</evidence>
<dbReference type="GO" id="GO:0009252">
    <property type="term" value="P:peptidoglycan biosynthetic process"/>
    <property type="evidence" value="ECO:0007669"/>
    <property type="project" value="UniProtKB-KW"/>
</dbReference>
<dbReference type="PANTHER" id="PTHR30622">
    <property type="entry name" value="UNDECAPRENYL-DIPHOSPHATASE"/>
    <property type="match status" value="1"/>
</dbReference>
<feature type="transmembrane region" description="Helical" evidence="14">
    <location>
        <begin position="213"/>
        <end position="233"/>
    </location>
</feature>
<evidence type="ECO:0000313" key="16">
    <source>
        <dbReference type="Proteomes" id="UP000193804"/>
    </source>
</evidence>
<comment type="miscellaneous">
    <text evidence="14">Bacitracin is thought to be involved in the inhibition of peptidoglycan synthesis by sequestering undecaprenyl diphosphate, thereby reducing the pool of lipid carrier available.</text>
</comment>
<evidence type="ECO:0000313" key="15">
    <source>
        <dbReference type="EMBL" id="SMG17281.1"/>
    </source>
</evidence>
<dbReference type="GO" id="GO:0046677">
    <property type="term" value="P:response to antibiotic"/>
    <property type="evidence" value="ECO:0007669"/>
    <property type="project" value="UniProtKB-UniRule"/>
</dbReference>
<organism evidence="15 16">
    <name type="scientific">Marivirga sericea</name>
    <dbReference type="NCBI Taxonomy" id="1028"/>
    <lineage>
        <taxon>Bacteria</taxon>
        <taxon>Pseudomonadati</taxon>
        <taxon>Bacteroidota</taxon>
        <taxon>Cytophagia</taxon>
        <taxon>Cytophagales</taxon>
        <taxon>Marivirgaceae</taxon>
        <taxon>Marivirga</taxon>
    </lineage>
</organism>
<dbReference type="InterPro" id="IPR003824">
    <property type="entry name" value="UppP"/>
</dbReference>
<keyword evidence="9 14" id="KW-0472">Membrane</keyword>
<protein>
    <recommendedName>
        <fullName evidence="4 14">Undecaprenyl-diphosphatase</fullName>
        <ecNumber evidence="3 14">3.6.1.27</ecNumber>
    </recommendedName>
    <alternativeName>
        <fullName evidence="12 14">Bacitracin resistance protein</fullName>
    </alternativeName>
    <alternativeName>
        <fullName evidence="11 14">Undecaprenyl pyrophosphate phosphatase</fullName>
    </alternativeName>
</protein>
<dbReference type="GO" id="GO:0005886">
    <property type="term" value="C:plasma membrane"/>
    <property type="evidence" value="ECO:0007669"/>
    <property type="project" value="UniProtKB-SubCell"/>
</dbReference>
<dbReference type="HAMAP" id="MF_01006">
    <property type="entry name" value="Undec_diphosphatase"/>
    <property type="match status" value="1"/>
</dbReference>
<keyword evidence="8 14" id="KW-1133">Transmembrane helix</keyword>
<dbReference type="AlphaFoldDB" id="A0A1X7IR15"/>
<keyword evidence="5 14" id="KW-1003">Cell membrane</keyword>
<evidence type="ECO:0000256" key="4">
    <source>
        <dbReference type="ARBA" id="ARBA00021581"/>
    </source>
</evidence>
<evidence type="ECO:0000256" key="10">
    <source>
        <dbReference type="ARBA" id="ARBA00023251"/>
    </source>
</evidence>
<dbReference type="Proteomes" id="UP000193804">
    <property type="component" value="Unassembled WGS sequence"/>
</dbReference>
<evidence type="ECO:0000256" key="3">
    <source>
        <dbReference type="ARBA" id="ARBA00012374"/>
    </source>
</evidence>
<dbReference type="RefSeq" id="WP_085515895.1">
    <property type="nucleotide sequence ID" value="NZ_FXAW01000001.1"/>
</dbReference>
<dbReference type="GO" id="GO:0050380">
    <property type="term" value="F:undecaprenyl-diphosphatase activity"/>
    <property type="evidence" value="ECO:0007669"/>
    <property type="project" value="UniProtKB-UniRule"/>
</dbReference>
<evidence type="ECO:0000256" key="5">
    <source>
        <dbReference type="ARBA" id="ARBA00022475"/>
    </source>
</evidence>
<keyword evidence="14" id="KW-0133">Cell shape</keyword>
<dbReference type="EMBL" id="FXAW01000001">
    <property type="protein sequence ID" value="SMG17281.1"/>
    <property type="molecule type" value="Genomic_DNA"/>
</dbReference>
<dbReference type="EC" id="3.6.1.27" evidence="3 14"/>